<comment type="subcellular location">
    <subcellularLocation>
        <location evidence="9">Cell membrane</location>
        <topology evidence="9">Multi-pass membrane protein</topology>
    </subcellularLocation>
    <subcellularLocation>
        <location evidence="1">Membrane</location>
        <topology evidence="1">Multi-pass membrane protein</topology>
    </subcellularLocation>
</comment>
<dbReference type="InterPro" id="IPR000515">
    <property type="entry name" value="MetI-like"/>
</dbReference>
<feature type="domain" description="ABC transmembrane type-1" evidence="10">
    <location>
        <begin position="1"/>
        <end position="179"/>
    </location>
</feature>
<dbReference type="Gene3D" id="1.10.3720.10">
    <property type="entry name" value="MetI-like"/>
    <property type="match status" value="1"/>
</dbReference>
<feature type="transmembrane region" description="Helical" evidence="9">
    <location>
        <begin position="6"/>
        <end position="26"/>
    </location>
</feature>
<dbReference type="Pfam" id="PF04069">
    <property type="entry name" value="OpuAC"/>
    <property type="match status" value="1"/>
</dbReference>
<evidence type="ECO:0000256" key="8">
    <source>
        <dbReference type="ARBA" id="ARBA00035652"/>
    </source>
</evidence>
<dbReference type="PANTHER" id="PTHR47737:SF1">
    <property type="entry name" value="GLYCINE BETAINE_PROLINE BETAINE TRANSPORT SYSTEM PERMEASE PROTEIN PROW"/>
    <property type="match status" value="1"/>
</dbReference>
<organism evidence="11 12">
    <name type="scientific">Tetragenococcus solitarius</name>
    <dbReference type="NCBI Taxonomy" id="71453"/>
    <lineage>
        <taxon>Bacteria</taxon>
        <taxon>Bacillati</taxon>
        <taxon>Bacillota</taxon>
        <taxon>Bacilli</taxon>
        <taxon>Lactobacillales</taxon>
        <taxon>Enterococcaceae</taxon>
        <taxon>Tetragenococcus</taxon>
    </lineage>
</organism>
<evidence type="ECO:0000313" key="12">
    <source>
        <dbReference type="Proteomes" id="UP001501577"/>
    </source>
</evidence>
<name>A0ABN3Y7A3_9ENTE</name>
<gene>
    <name evidence="11" type="ORF">GCM10019998_06480</name>
</gene>
<accession>A0ABN3Y7A3</accession>
<dbReference type="Pfam" id="PF00528">
    <property type="entry name" value="BPD_transp_1"/>
    <property type="match status" value="1"/>
</dbReference>
<feature type="transmembrane region" description="Helical" evidence="9">
    <location>
        <begin position="158"/>
        <end position="175"/>
    </location>
</feature>
<dbReference type="PANTHER" id="PTHR47737">
    <property type="entry name" value="GLYCINE BETAINE/PROLINE BETAINE TRANSPORT SYSTEM PERMEASE PROTEIN PROW"/>
    <property type="match status" value="1"/>
</dbReference>
<dbReference type="CDD" id="cd13639">
    <property type="entry name" value="PBP2_OpuAC_like"/>
    <property type="match status" value="1"/>
</dbReference>
<dbReference type="Gene3D" id="3.40.190.100">
    <property type="entry name" value="Glycine betaine-binding periplasmic protein, domain 2"/>
    <property type="match status" value="1"/>
</dbReference>
<feature type="transmembrane region" description="Helical" evidence="9">
    <location>
        <begin position="204"/>
        <end position="221"/>
    </location>
</feature>
<comment type="similarity">
    <text evidence="9">Belongs to the binding-protein-dependent transport system permease family.</text>
</comment>
<evidence type="ECO:0000313" key="11">
    <source>
        <dbReference type="EMBL" id="GAA3012996.1"/>
    </source>
</evidence>
<dbReference type="SUPFAM" id="SSF53850">
    <property type="entry name" value="Periplasmic binding protein-like II"/>
    <property type="match status" value="1"/>
</dbReference>
<protein>
    <submittedName>
        <fullName evidence="11">ABC transporter permease/substrate binding protein</fullName>
    </submittedName>
</protein>
<keyword evidence="2 9" id="KW-0813">Transport</keyword>
<evidence type="ECO:0000256" key="1">
    <source>
        <dbReference type="ARBA" id="ARBA00004141"/>
    </source>
</evidence>
<evidence type="ECO:0000256" key="7">
    <source>
        <dbReference type="ARBA" id="ARBA00035642"/>
    </source>
</evidence>
<dbReference type="PROSITE" id="PS50928">
    <property type="entry name" value="ABC_TM1"/>
    <property type="match status" value="1"/>
</dbReference>
<keyword evidence="3" id="KW-1003">Cell membrane</keyword>
<dbReference type="Gene3D" id="3.40.190.10">
    <property type="entry name" value="Periplasmic binding protein-like II"/>
    <property type="match status" value="1"/>
</dbReference>
<keyword evidence="6 9" id="KW-0472">Membrane</keyword>
<dbReference type="InterPro" id="IPR035906">
    <property type="entry name" value="MetI-like_sf"/>
</dbReference>
<reference evidence="11 12" key="1">
    <citation type="journal article" date="2019" name="Int. J. Syst. Evol. Microbiol.">
        <title>The Global Catalogue of Microorganisms (GCM) 10K type strain sequencing project: providing services to taxonomists for standard genome sequencing and annotation.</title>
        <authorList>
            <consortium name="The Broad Institute Genomics Platform"/>
            <consortium name="The Broad Institute Genome Sequencing Center for Infectious Disease"/>
            <person name="Wu L."/>
            <person name="Ma J."/>
        </authorList>
    </citation>
    <scope>NUCLEOTIDE SEQUENCE [LARGE SCALE GENOMIC DNA]</scope>
    <source>
        <strain evidence="11 12">JCM 8736</strain>
    </source>
</reference>
<dbReference type="CDD" id="cd06261">
    <property type="entry name" value="TM_PBP2"/>
    <property type="match status" value="1"/>
</dbReference>
<keyword evidence="12" id="KW-1185">Reference proteome</keyword>
<evidence type="ECO:0000256" key="9">
    <source>
        <dbReference type="RuleBase" id="RU363032"/>
    </source>
</evidence>
<proteinExistence type="inferred from homology"/>
<dbReference type="InterPro" id="IPR007210">
    <property type="entry name" value="ABC_Gly_betaine_transp_sub-bd"/>
</dbReference>
<evidence type="ECO:0000256" key="6">
    <source>
        <dbReference type="ARBA" id="ARBA00023136"/>
    </source>
</evidence>
<comment type="similarity">
    <text evidence="8">In the N-terminal section; belongs to the binding-protein-dependent transport system permease family.</text>
</comment>
<feature type="transmembrane region" description="Helical" evidence="9">
    <location>
        <begin position="127"/>
        <end position="146"/>
    </location>
</feature>
<evidence type="ECO:0000256" key="3">
    <source>
        <dbReference type="ARBA" id="ARBA00022475"/>
    </source>
</evidence>
<dbReference type="EMBL" id="BAAAXQ010000016">
    <property type="protein sequence ID" value="GAA3012996.1"/>
    <property type="molecule type" value="Genomic_DNA"/>
</dbReference>
<sequence>MSTLTLVIISSLISVIIGVPLGILMSKSEVAKSIITPVLDFMQTMPGFVYLIPAVAFFGIGMVPGVFASVIFSLPPTVRMTNLGIRQVPTELVEASDSFGGTAWQKLFKLEMPLAKGNIFAGINQTLMLALSMVVIASMIGAPGLGQGVLSAVQRSQVGSGFVFGLAIVILAIILDRFTQNLNSSGNKKSNEKTATEGSKRNKIIAGVVAVVAIIVAIFAYSSMSGNDSGDAASENGGNINLSYVEWDTEVASTNVLALVLEDQGYNVTQTPLDNAVNWEAIANGEADATLSAWLPVTQKAQYDQFKDQVDELGPHTEGANLGLAVPEYMDVDSIEDLDDQVPDKEIIGIDPGAGVVSAAEDTVDAYDNLSDWKVTPSSSGAMTSQLGSAIKNEDPIVITGWSPHWMFQRYDLKYLDDPQGTMGEEEHIDALAREGLKDDMPKAYQIIDNFNWDQEDMETVMLDIEEGADPEDAARDWINENPDKVEEWTEE</sequence>
<keyword evidence="5 9" id="KW-1133">Transmembrane helix</keyword>
<evidence type="ECO:0000256" key="4">
    <source>
        <dbReference type="ARBA" id="ARBA00022692"/>
    </source>
</evidence>
<feature type="transmembrane region" description="Helical" evidence="9">
    <location>
        <begin position="47"/>
        <end position="72"/>
    </location>
</feature>
<comment type="similarity">
    <text evidence="7">In the C-terminal section; belongs to the OsmX family.</text>
</comment>
<evidence type="ECO:0000256" key="5">
    <source>
        <dbReference type="ARBA" id="ARBA00022989"/>
    </source>
</evidence>
<evidence type="ECO:0000256" key="2">
    <source>
        <dbReference type="ARBA" id="ARBA00022448"/>
    </source>
</evidence>
<keyword evidence="4 9" id="KW-0812">Transmembrane</keyword>
<dbReference type="SUPFAM" id="SSF161098">
    <property type="entry name" value="MetI-like"/>
    <property type="match status" value="1"/>
</dbReference>
<dbReference type="Proteomes" id="UP001501577">
    <property type="component" value="Unassembled WGS sequence"/>
</dbReference>
<comment type="caution">
    <text evidence="11">The sequence shown here is derived from an EMBL/GenBank/DDBJ whole genome shotgun (WGS) entry which is preliminary data.</text>
</comment>
<evidence type="ECO:0000259" key="10">
    <source>
        <dbReference type="PROSITE" id="PS50928"/>
    </source>
</evidence>